<feature type="region of interest" description="Disordered" evidence="1">
    <location>
        <begin position="18"/>
        <end position="230"/>
    </location>
</feature>
<sequence length="230" mass="24873">MDNPELLQLVLRRFEYCLTSPTPPPIAGPSGVPHSSNTNSRSSQEVPIEDATGSVGEAEPEQNAEPTRVETEQQTVEQEQREMINQGTQAPERTVTLGITHVPGGAQRNEGEDLSNFPRGEDPEDELEYTDGSEHSPEPAPLSIIHETTEPIEEGGESGDDEDSSDRENLPMEEPSSPPMSSAQAFFESLPDAESTGRVLVEQSDTSSGSSLEAPLSASQKKNCKKKDKT</sequence>
<accession>A0ABR3F2Q5</accession>
<protein>
    <submittedName>
        <fullName evidence="2">Uncharacterized protein</fullName>
    </submittedName>
</protein>
<dbReference type="EMBL" id="JBAHYK010001102">
    <property type="protein sequence ID" value="KAL0569512.1"/>
    <property type="molecule type" value="Genomic_DNA"/>
</dbReference>
<feature type="compositionally biased region" description="Polar residues" evidence="1">
    <location>
        <begin position="33"/>
        <end position="45"/>
    </location>
</feature>
<gene>
    <name evidence="2" type="ORF">V5O48_012453</name>
</gene>
<comment type="caution">
    <text evidence="2">The sequence shown here is derived from an EMBL/GenBank/DDBJ whole genome shotgun (WGS) entry which is preliminary data.</text>
</comment>
<evidence type="ECO:0000256" key="1">
    <source>
        <dbReference type="SAM" id="MobiDB-lite"/>
    </source>
</evidence>
<name>A0ABR3F2Q5_9AGAR</name>
<keyword evidence="3" id="KW-1185">Reference proteome</keyword>
<dbReference type="Proteomes" id="UP001465976">
    <property type="component" value="Unassembled WGS sequence"/>
</dbReference>
<proteinExistence type="predicted"/>
<evidence type="ECO:0000313" key="3">
    <source>
        <dbReference type="Proteomes" id="UP001465976"/>
    </source>
</evidence>
<organism evidence="2 3">
    <name type="scientific">Marasmius crinis-equi</name>
    <dbReference type="NCBI Taxonomy" id="585013"/>
    <lineage>
        <taxon>Eukaryota</taxon>
        <taxon>Fungi</taxon>
        <taxon>Dikarya</taxon>
        <taxon>Basidiomycota</taxon>
        <taxon>Agaricomycotina</taxon>
        <taxon>Agaricomycetes</taxon>
        <taxon>Agaricomycetidae</taxon>
        <taxon>Agaricales</taxon>
        <taxon>Marasmiineae</taxon>
        <taxon>Marasmiaceae</taxon>
        <taxon>Marasmius</taxon>
    </lineage>
</organism>
<feature type="compositionally biased region" description="Acidic residues" evidence="1">
    <location>
        <begin position="150"/>
        <end position="165"/>
    </location>
</feature>
<feature type="compositionally biased region" description="Polar residues" evidence="1">
    <location>
        <begin position="203"/>
        <end position="221"/>
    </location>
</feature>
<evidence type="ECO:0000313" key="2">
    <source>
        <dbReference type="EMBL" id="KAL0569512.1"/>
    </source>
</evidence>
<feature type="compositionally biased region" description="Low complexity" evidence="1">
    <location>
        <begin position="172"/>
        <end position="182"/>
    </location>
</feature>
<reference evidence="2 3" key="1">
    <citation type="submission" date="2024-02" db="EMBL/GenBank/DDBJ databases">
        <title>A draft genome for the cacao thread blight pathogen Marasmius crinis-equi.</title>
        <authorList>
            <person name="Cohen S.P."/>
            <person name="Baruah I.K."/>
            <person name="Amoako-Attah I."/>
            <person name="Bukari Y."/>
            <person name="Meinhardt L.W."/>
            <person name="Bailey B.A."/>
        </authorList>
    </citation>
    <scope>NUCLEOTIDE SEQUENCE [LARGE SCALE GENOMIC DNA]</scope>
    <source>
        <strain evidence="2 3">GH-76</strain>
    </source>
</reference>
<feature type="compositionally biased region" description="Acidic residues" evidence="1">
    <location>
        <begin position="122"/>
        <end position="131"/>
    </location>
</feature>